<proteinExistence type="predicted"/>
<gene>
    <name evidence="1" type="ORF">SAMN05216561_10169</name>
</gene>
<accession>A0A1I3BD21</accession>
<reference evidence="1 2" key="1">
    <citation type="submission" date="2016-10" db="EMBL/GenBank/DDBJ databases">
        <authorList>
            <person name="de Groot N.N."/>
        </authorList>
    </citation>
    <scope>NUCLEOTIDE SEQUENCE [LARGE SCALE GENOMIC DNA]</scope>
    <source>
        <strain evidence="1 2">CGMCC 1.11156</strain>
    </source>
</reference>
<dbReference type="AlphaFoldDB" id="A0A1I3BD21"/>
<dbReference type="RefSeq" id="WP_091109469.1">
    <property type="nucleotide sequence ID" value="NZ_BKAF01000001.1"/>
</dbReference>
<sequence>MTTYPEAAARIDLEVMTPNEQLFGRLRGKYDVTITIAPGYAARAGDRETAVQLGRLCRLIFVHRAERLQRIEEQTMQPGAPEPETEKDHEFARRYEQLSVSETSSDATMTLTVVGLSTWSWEIAPGTADRRGSDGVAASATEVANAVALRLADEVRLLNIRVYHDHE</sequence>
<evidence type="ECO:0000313" key="1">
    <source>
        <dbReference type="EMBL" id="SFH60178.1"/>
    </source>
</evidence>
<dbReference type="OrthoDB" id="10000757at2"/>
<evidence type="ECO:0000313" key="2">
    <source>
        <dbReference type="Proteomes" id="UP000198649"/>
    </source>
</evidence>
<name>A0A1I3BD21_9ACTN</name>
<organism evidence="1 2">
    <name type="scientific">Nocardioides psychrotolerans</name>
    <dbReference type="NCBI Taxonomy" id="1005945"/>
    <lineage>
        <taxon>Bacteria</taxon>
        <taxon>Bacillati</taxon>
        <taxon>Actinomycetota</taxon>
        <taxon>Actinomycetes</taxon>
        <taxon>Propionibacteriales</taxon>
        <taxon>Nocardioidaceae</taxon>
        <taxon>Nocardioides</taxon>
    </lineage>
</organism>
<keyword evidence="2" id="KW-1185">Reference proteome</keyword>
<dbReference type="Proteomes" id="UP000198649">
    <property type="component" value="Unassembled WGS sequence"/>
</dbReference>
<dbReference type="EMBL" id="FOQG01000001">
    <property type="protein sequence ID" value="SFH60178.1"/>
    <property type="molecule type" value="Genomic_DNA"/>
</dbReference>
<dbReference type="STRING" id="1005945.SAMN05216561_10169"/>
<protein>
    <submittedName>
        <fullName evidence="1">Uncharacterized protein</fullName>
    </submittedName>
</protein>